<feature type="compositionally biased region" description="Polar residues" evidence="5">
    <location>
        <begin position="64"/>
        <end position="77"/>
    </location>
</feature>
<comment type="function">
    <text evidence="4">NAD(+)-dependent glutamate dehydrogenase which degrades glutamate to ammonia and alpha-ketoglutarate.</text>
</comment>
<dbReference type="SMART" id="SM00839">
    <property type="entry name" value="ELFV_dehydrog"/>
    <property type="match status" value="1"/>
</dbReference>
<dbReference type="GO" id="GO:0005829">
    <property type="term" value="C:cytosol"/>
    <property type="evidence" value="ECO:0007669"/>
    <property type="project" value="EnsemblFungi"/>
</dbReference>
<keyword evidence="2 4" id="KW-0560">Oxidoreductase</keyword>
<evidence type="ECO:0000313" key="8">
    <source>
        <dbReference type="Proteomes" id="UP000016088"/>
    </source>
</evidence>
<dbReference type="Pfam" id="PF00208">
    <property type="entry name" value="ELFV_dehydrog"/>
    <property type="match status" value="1"/>
</dbReference>
<proteinExistence type="inferred from homology"/>
<dbReference type="InterPro" id="IPR016210">
    <property type="entry name" value="NAD-GDH_euk"/>
</dbReference>
<evidence type="ECO:0000256" key="3">
    <source>
        <dbReference type="ARBA" id="ARBA00023027"/>
    </source>
</evidence>
<dbReference type="InterPro" id="IPR036291">
    <property type="entry name" value="NAD(P)-bd_dom_sf"/>
</dbReference>
<dbReference type="FunFam" id="3.40.50.720:FF:000429">
    <property type="entry name" value="NAD-specific glutamate dehydrogenase"/>
    <property type="match status" value="1"/>
</dbReference>
<dbReference type="AlphaFoldDB" id="S9PU23"/>
<dbReference type="SUPFAM" id="SSF53223">
    <property type="entry name" value="Aminoacid dehydrogenase-like, N-terminal domain"/>
    <property type="match status" value="1"/>
</dbReference>
<protein>
    <recommendedName>
        <fullName evidence="4">NAD-specific glutamate dehydrogenase</fullName>
        <ecNumber evidence="4">1.4.1.2</ecNumber>
    </recommendedName>
</protein>
<feature type="region of interest" description="Disordered" evidence="5">
    <location>
        <begin position="64"/>
        <end position="95"/>
    </location>
</feature>
<dbReference type="EC" id="1.4.1.2" evidence="4"/>
<name>S9PU23_SCHOY</name>
<keyword evidence="8" id="KW-1185">Reference proteome</keyword>
<evidence type="ECO:0000256" key="1">
    <source>
        <dbReference type="ARBA" id="ARBA00006382"/>
    </source>
</evidence>
<evidence type="ECO:0000256" key="5">
    <source>
        <dbReference type="SAM" id="MobiDB-lite"/>
    </source>
</evidence>
<comment type="similarity">
    <text evidence="1 4">Belongs to the Glu/Leu/Phe/Val dehydrogenases family.</text>
</comment>
<dbReference type="eggNOG" id="KOG2250">
    <property type="taxonomic scope" value="Eukaryota"/>
</dbReference>
<dbReference type="Gene3D" id="3.40.50.720">
    <property type="entry name" value="NAD(P)-binding Rossmann-like Domain"/>
    <property type="match status" value="1"/>
</dbReference>
<comment type="catalytic activity">
    <reaction evidence="4">
        <text>L-glutamate + NAD(+) + H2O = 2-oxoglutarate + NH4(+) + NADH + H(+)</text>
        <dbReference type="Rhea" id="RHEA:15133"/>
        <dbReference type="ChEBI" id="CHEBI:15377"/>
        <dbReference type="ChEBI" id="CHEBI:15378"/>
        <dbReference type="ChEBI" id="CHEBI:16810"/>
        <dbReference type="ChEBI" id="CHEBI:28938"/>
        <dbReference type="ChEBI" id="CHEBI:29985"/>
        <dbReference type="ChEBI" id="CHEBI:57540"/>
        <dbReference type="ChEBI" id="CHEBI:57945"/>
        <dbReference type="EC" id="1.4.1.2"/>
    </reaction>
</comment>
<evidence type="ECO:0000313" key="7">
    <source>
        <dbReference type="EMBL" id="EPX70993.1"/>
    </source>
</evidence>
<evidence type="ECO:0000256" key="4">
    <source>
        <dbReference type="PIRNR" id="PIRNR000184"/>
    </source>
</evidence>
<dbReference type="OrthoDB" id="184415at2759"/>
<feature type="domain" description="Glutamate/phenylalanine/leucine/valine/L-tryptophan dehydrogenase C-terminal" evidence="6">
    <location>
        <begin position="753"/>
        <end position="1015"/>
    </location>
</feature>
<dbReference type="GO" id="GO:0004352">
    <property type="term" value="F:glutamate dehydrogenase (NAD+) activity"/>
    <property type="evidence" value="ECO:0007669"/>
    <property type="project" value="UniProtKB-UniRule"/>
</dbReference>
<accession>S9PU23</accession>
<dbReference type="InterPro" id="IPR055480">
    <property type="entry name" value="NAD-GDH_N"/>
</dbReference>
<dbReference type="Pfam" id="PF23147">
    <property type="entry name" value="GDH2_N"/>
    <property type="match status" value="1"/>
</dbReference>
<dbReference type="Proteomes" id="UP000016088">
    <property type="component" value="Unassembled WGS sequence"/>
</dbReference>
<dbReference type="GO" id="GO:0005739">
    <property type="term" value="C:mitochondrion"/>
    <property type="evidence" value="ECO:0007669"/>
    <property type="project" value="UniProtKB-UniRule"/>
</dbReference>
<dbReference type="RefSeq" id="XP_013019623.1">
    <property type="nucleotide sequence ID" value="XM_013164169.1"/>
</dbReference>
<dbReference type="PANTHER" id="PTHR11606">
    <property type="entry name" value="GLUTAMATE DEHYDROGENASE"/>
    <property type="match status" value="1"/>
</dbReference>
<keyword evidence="3 4" id="KW-0520">NAD</keyword>
<dbReference type="GeneID" id="25030196"/>
<evidence type="ECO:0000256" key="2">
    <source>
        <dbReference type="ARBA" id="ARBA00023002"/>
    </source>
</evidence>
<organism evidence="7 8">
    <name type="scientific">Schizosaccharomyces octosporus (strain yFS286)</name>
    <name type="common">Fission yeast</name>
    <name type="synonym">Octosporomyces octosporus</name>
    <dbReference type="NCBI Taxonomy" id="483514"/>
    <lineage>
        <taxon>Eukaryota</taxon>
        <taxon>Fungi</taxon>
        <taxon>Dikarya</taxon>
        <taxon>Ascomycota</taxon>
        <taxon>Taphrinomycotina</taxon>
        <taxon>Schizosaccharomycetes</taxon>
        <taxon>Schizosaccharomycetales</taxon>
        <taxon>Schizosaccharomycetaceae</taxon>
        <taxon>Schizosaccharomyces</taxon>
    </lineage>
</organism>
<dbReference type="InterPro" id="IPR046346">
    <property type="entry name" value="Aminoacid_DH-like_N_sf"/>
</dbReference>
<reference evidence="7 8" key="1">
    <citation type="journal article" date="2011" name="Science">
        <title>Comparative functional genomics of the fission yeasts.</title>
        <authorList>
            <person name="Rhind N."/>
            <person name="Chen Z."/>
            <person name="Yassour M."/>
            <person name="Thompson D.A."/>
            <person name="Haas B.J."/>
            <person name="Habib N."/>
            <person name="Wapinski I."/>
            <person name="Roy S."/>
            <person name="Lin M.F."/>
            <person name="Heiman D.I."/>
            <person name="Young S.K."/>
            <person name="Furuya K."/>
            <person name="Guo Y."/>
            <person name="Pidoux A."/>
            <person name="Chen H.M."/>
            <person name="Robbertse B."/>
            <person name="Goldberg J.M."/>
            <person name="Aoki K."/>
            <person name="Bayne E.H."/>
            <person name="Berlin A.M."/>
            <person name="Desjardins C.A."/>
            <person name="Dobbs E."/>
            <person name="Dukaj L."/>
            <person name="Fan L."/>
            <person name="FitzGerald M.G."/>
            <person name="French C."/>
            <person name="Gujja S."/>
            <person name="Hansen K."/>
            <person name="Keifenheim D."/>
            <person name="Levin J.Z."/>
            <person name="Mosher R.A."/>
            <person name="Mueller C.A."/>
            <person name="Pfiffner J."/>
            <person name="Priest M."/>
            <person name="Russ C."/>
            <person name="Smialowska A."/>
            <person name="Swoboda P."/>
            <person name="Sykes S.M."/>
            <person name="Vaughn M."/>
            <person name="Vengrova S."/>
            <person name="Yoder R."/>
            <person name="Zeng Q."/>
            <person name="Allshire R."/>
            <person name="Baulcombe D."/>
            <person name="Birren B.W."/>
            <person name="Brown W."/>
            <person name="Ekwall K."/>
            <person name="Kellis M."/>
            <person name="Leatherwood J."/>
            <person name="Levin H."/>
            <person name="Margalit H."/>
            <person name="Martienssen R."/>
            <person name="Nieduszynski C.A."/>
            <person name="Spatafora J.W."/>
            <person name="Friedman N."/>
            <person name="Dalgaard J.Z."/>
            <person name="Baumann P."/>
            <person name="Niki H."/>
            <person name="Regev A."/>
            <person name="Nusbaum C."/>
        </authorList>
    </citation>
    <scope>NUCLEOTIDE SEQUENCE [LARGE SCALE GENOMIC DNA]</scope>
    <source>
        <strain evidence="8">yFS286</strain>
    </source>
</reference>
<dbReference type="PANTHER" id="PTHR11606:SF24">
    <property type="entry name" value="NAD-SPECIFIC GLUTAMATE DEHYDROGENASE"/>
    <property type="match status" value="1"/>
</dbReference>
<dbReference type="PIRSF" id="PIRSF000184">
    <property type="entry name" value="GDH_NAD"/>
    <property type="match status" value="1"/>
</dbReference>
<dbReference type="InterPro" id="IPR006096">
    <property type="entry name" value="Glu/Leu/Phe/Val/Trp_DH_C"/>
</dbReference>
<evidence type="ECO:0000259" key="6">
    <source>
        <dbReference type="SMART" id="SM00839"/>
    </source>
</evidence>
<dbReference type="EMBL" id="KE503208">
    <property type="protein sequence ID" value="EPX70993.1"/>
    <property type="molecule type" value="Genomic_DNA"/>
</dbReference>
<gene>
    <name evidence="7" type="ORF">SOCG_01214</name>
</gene>
<sequence>MATKFFRISPKGSKFLPPRVNSGSNLCLHPRVISSSPCLSQKNVLFKKNTRNFQGASFSTLSRFPGQKNPNYNSRQFSSEKGESDNLADLSPRRNFPNKYKETEYFGYKPNVFTGKEEQKQKVINCLRNERKSIPDESIEDEVYRFYDHLCLDDYYFQMEPMEMIAEHIEIIYAAKVAARASHAREELNIHVKNENDDSAIYMDSAPVTQMELDKSHEIEQSISKRYLDNPNDNALSFRLESFTSTANIDRASTENSNISTFLVNKCNFVEPPKDLSSSQENPKIAWVSDKTFLEKASEHTIQTYQNIMDTVLTRFGPAVGVFEHQQRSEIRLVIGYRRGSIMRFYPSISNLLRYYGLSSFRTYIEQFSNGVTIICYNFKSDNFKDTSTSTSVEELFGQITKEISLLYCMPHTDIDSMFTSSKLSIQEVAYAHCVRVFCEHVMNKLGSEYTSLSAILDHSNHLHVEILDTIKRRLSVLAFTRTKIHDTIVQYPQLVRMLFDQFYLQHSIGTGSSPRLHRAKTVSSESLDPQALVELPNEKLVETIQKTCVNDDDVSIMEMFVKFNSHLLKTNFFLTTKVALSFRFDPSFLDQAQFKDPLYAMIMSVGNEFRGFHLRFRDVARGGIRLIKSANTEALNLNARGLFDENYNLANTQKLKNKDIPEGGAKGVILLNSKFQDKPALAFQKYIDSIIDLLIPNEQERIVDKYGKQEILFMGPDENTAELVNWATIHARNRKAPWWKSFFTGKSPSMGGIPHDKFGMTSLSVRRYVEGIYRKLNLDPTKLSKIQTGGPDGDLGSNEIKLSNENYIVVIDGSGVLYDPAGLDKSELLRLANERKMIDHFDTSKLSKEGYRVLVRDNNVKLPNGEVVNNGTTFRNTAHLRYKADVFVPCGGRPGAININNVDQLINENGKPKIKYLVEGANLFVTQDAKTVLEKTGVVVIRDASANKGGVTSSSLEVLASLSFDDSSFIENMCVRDGIQPEFYNEYVNELKEIIQKNADMEFECLWENHKKQKLTFTSLSSKLSEMIVKLDNEIYNYDKLWDNKSFRESVIAKAIPKTLQRKIGIEHIIERVPDAYLRSIFSKYLASHFVYRYATTSDPFAFFDFISNELIKIDT</sequence>
<dbReference type="HOGENOM" id="CLU_005220_0_0_1"/>
<dbReference type="OMA" id="DEYGMTS"/>
<dbReference type="GO" id="GO:0006538">
    <property type="term" value="P:L-glutamate catabolic process"/>
    <property type="evidence" value="ECO:0007669"/>
    <property type="project" value="UniProtKB-UniRule"/>
</dbReference>
<dbReference type="Pfam" id="PF23152">
    <property type="entry name" value="GDH_2nd"/>
    <property type="match status" value="1"/>
</dbReference>
<dbReference type="InterPro" id="IPR056365">
    <property type="entry name" value="NAD-GDH_2nd"/>
</dbReference>
<dbReference type="SUPFAM" id="SSF51735">
    <property type="entry name" value="NAD(P)-binding Rossmann-fold domains"/>
    <property type="match status" value="1"/>
</dbReference>
<dbReference type="VEuPathDB" id="FungiDB:SOCG_01214"/>